<reference evidence="3" key="1">
    <citation type="submission" date="2020-09" db="EMBL/GenBank/DDBJ databases">
        <title>Genome-Enabled Discovery of Anthraquinone Biosynthesis in Senna tora.</title>
        <authorList>
            <person name="Kang S.-H."/>
            <person name="Pandey R.P."/>
            <person name="Lee C.-M."/>
            <person name="Sim J.-S."/>
            <person name="Jeong J.-T."/>
            <person name="Choi B.-S."/>
            <person name="Jung M."/>
            <person name="Ginzburg D."/>
            <person name="Zhao K."/>
            <person name="Won S.Y."/>
            <person name="Oh T.-J."/>
            <person name="Yu Y."/>
            <person name="Kim N.-H."/>
            <person name="Lee O.R."/>
            <person name="Lee T.-H."/>
            <person name="Bashyal P."/>
            <person name="Kim T.-S."/>
            <person name="Lee W.-H."/>
            <person name="Kawkins C."/>
            <person name="Kim C.-K."/>
            <person name="Kim J.S."/>
            <person name="Ahn B.O."/>
            <person name="Rhee S.Y."/>
            <person name="Sohng J.K."/>
        </authorList>
    </citation>
    <scope>NUCLEOTIDE SEQUENCE</scope>
    <source>
        <tissue evidence="3">Leaf</tissue>
    </source>
</reference>
<evidence type="ECO:0000313" key="4">
    <source>
        <dbReference type="Proteomes" id="UP000634136"/>
    </source>
</evidence>
<feature type="region of interest" description="Disordered" evidence="2">
    <location>
        <begin position="57"/>
        <end position="77"/>
    </location>
</feature>
<dbReference type="Pfam" id="PF04520">
    <property type="entry name" value="Senescence_reg"/>
    <property type="match status" value="1"/>
</dbReference>
<feature type="compositionally biased region" description="Low complexity" evidence="2">
    <location>
        <begin position="30"/>
        <end position="39"/>
    </location>
</feature>
<evidence type="ECO:0000256" key="1">
    <source>
        <dbReference type="ARBA" id="ARBA00034773"/>
    </source>
</evidence>
<evidence type="ECO:0000313" key="3">
    <source>
        <dbReference type="EMBL" id="KAF7840629.1"/>
    </source>
</evidence>
<dbReference type="GO" id="GO:0010150">
    <property type="term" value="P:leaf senescence"/>
    <property type="evidence" value="ECO:0007669"/>
    <property type="project" value="UniProtKB-ARBA"/>
</dbReference>
<dbReference type="InterPro" id="IPR007608">
    <property type="entry name" value="Senescence_reg_S40"/>
</dbReference>
<sequence length="229" mass="25390">MAKGRKPPISHRSERLLGSYSYNHHHHSHSSAADAADASELAEDDVWSTVDEIGDRDVNNASLGEWPPRAASESSGGGISIRGRFRISRDDHHRRRHVGGLSLAFEDPVNETATTTTSSQRILHQFHRGHDSVAQPRGHHMATSAPVNVPDWSKILRVDSVESLHEMDDGDCDGDESEMVPPHEYLAREYARGRKMAANSVFEGVGRTLKGRDLRRVRDAVWSQTGFDG</sequence>
<dbReference type="PANTHER" id="PTHR46525">
    <property type="entry name" value="EMB|CAB72159.1"/>
    <property type="match status" value="1"/>
</dbReference>
<name>A0A835CFU7_9FABA</name>
<organism evidence="3 4">
    <name type="scientific">Senna tora</name>
    <dbReference type="NCBI Taxonomy" id="362788"/>
    <lineage>
        <taxon>Eukaryota</taxon>
        <taxon>Viridiplantae</taxon>
        <taxon>Streptophyta</taxon>
        <taxon>Embryophyta</taxon>
        <taxon>Tracheophyta</taxon>
        <taxon>Spermatophyta</taxon>
        <taxon>Magnoliopsida</taxon>
        <taxon>eudicotyledons</taxon>
        <taxon>Gunneridae</taxon>
        <taxon>Pentapetalae</taxon>
        <taxon>rosids</taxon>
        <taxon>fabids</taxon>
        <taxon>Fabales</taxon>
        <taxon>Fabaceae</taxon>
        <taxon>Caesalpinioideae</taxon>
        <taxon>Cassia clade</taxon>
        <taxon>Senna</taxon>
    </lineage>
</organism>
<protein>
    <submittedName>
        <fullName evidence="3">Senescence regulator</fullName>
    </submittedName>
</protein>
<accession>A0A835CFU7</accession>
<dbReference type="EMBL" id="JAAIUW010000002">
    <property type="protein sequence ID" value="KAF7840629.1"/>
    <property type="molecule type" value="Genomic_DNA"/>
</dbReference>
<dbReference type="AlphaFoldDB" id="A0A835CFU7"/>
<evidence type="ECO:0000256" key="2">
    <source>
        <dbReference type="SAM" id="MobiDB-lite"/>
    </source>
</evidence>
<dbReference type="OrthoDB" id="1917735at2759"/>
<feature type="region of interest" description="Disordered" evidence="2">
    <location>
        <begin position="1"/>
        <end position="40"/>
    </location>
</feature>
<keyword evidence="4" id="KW-1185">Reference proteome</keyword>
<dbReference type="PANTHER" id="PTHR46525:SF18">
    <property type="entry name" value="SENESCENCE REGULATOR S40"/>
    <property type="match status" value="1"/>
</dbReference>
<comment type="caution">
    <text evidence="3">The sequence shown here is derived from an EMBL/GenBank/DDBJ whole genome shotgun (WGS) entry which is preliminary data.</text>
</comment>
<proteinExistence type="inferred from homology"/>
<gene>
    <name evidence="3" type="ORF">G2W53_002927</name>
</gene>
<comment type="similarity">
    <text evidence="1">Belongs to the senescence regulator S40 family.</text>
</comment>
<dbReference type="Proteomes" id="UP000634136">
    <property type="component" value="Unassembled WGS sequence"/>
</dbReference>